<accession>A0A7L8DCQ3</accession>
<evidence type="ECO:0000256" key="5">
    <source>
        <dbReference type="ARBA" id="ARBA00022692"/>
    </source>
</evidence>
<evidence type="ECO:0000313" key="14">
    <source>
        <dbReference type="EMBL" id="QOD97859.1"/>
    </source>
</evidence>
<keyword evidence="5 12" id="KW-0812">Transmembrane</keyword>
<comment type="subcellular location">
    <subcellularLocation>
        <location evidence="1 12">Mitochondrion membrane</location>
        <topology evidence="1 12">Single-pass membrane protein</topology>
    </subcellularLocation>
</comment>
<dbReference type="GO" id="GO:0031966">
    <property type="term" value="C:mitochondrial membrane"/>
    <property type="evidence" value="ECO:0007669"/>
    <property type="project" value="UniProtKB-SubCell"/>
</dbReference>
<keyword evidence="7 13" id="KW-1133">Transmembrane helix</keyword>
<evidence type="ECO:0000256" key="7">
    <source>
        <dbReference type="ARBA" id="ARBA00022989"/>
    </source>
</evidence>
<dbReference type="EMBL" id="MN356303">
    <property type="protein sequence ID" value="QOD97859.1"/>
    <property type="molecule type" value="Genomic_DNA"/>
</dbReference>
<evidence type="ECO:0000256" key="3">
    <source>
        <dbReference type="ARBA" id="ARBA00022448"/>
    </source>
</evidence>
<proteinExistence type="inferred from homology"/>
<dbReference type="Pfam" id="PF00895">
    <property type="entry name" value="ATP-synt_8"/>
    <property type="match status" value="1"/>
</dbReference>
<sequence length="55" mass="6413">MPQLNPSPWLLIMLVSWYTFTIMMQPKISSFTLTALPSNKPLTTTNTTPWTWPWT</sequence>
<evidence type="ECO:0000256" key="8">
    <source>
        <dbReference type="ARBA" id="ARBA00023065"/>
    </source>
</evidence>
<evidence type="ECO:0000256" key="6">
    <source>
        <dbReference type="ARBA" id="ARBA00022781"/>
    </source>
</evidence>
<evidence type="ECO:0000256" key="11">
    <source>
        <dbReference type="ARBA" id="ARBA00023310"/>
    </source>
</evidence>
<geneLocation type="mitochondrion" evidence="14"/>
<keyword evidence="6 12" id="KW-0375">Hydrogen ion transport</keyword>
<dbReference type="GO" id="GO:0045259">
    <property type="term" value="C:proton-transporting ATP synthase complex"/>
    <property type="evidence" value="ECO:0007669"/>
    <property type="project" value="UniProtKB-KW"/>
</dbReference>
<comment type="similarity">
    <text evidence="2 12">Belongs to the ATPase protein 8 family.</text>
</comment>
<dbReference type="AlphaFoldDB" id="A0A7L8DCQ3"/>
<dbReference type="GO" id="GO:0015986">
    <property type="term" value="P:proton motive force-driven ATP synthesis"/>
    <property type="evidence" value="ECO:0007669"/>
    <property type="project" value="InterPro"/>
</dbReference>
<keyword evidence="3 12" id="KW-0813">Transport</keyword>
<dbReference type="GO" id="GO:0015078">
    <property type="term" value="F:proton transmembrane transporter activity"/>
    <property type="evidence" value="ECO:0007669"/>
    <property type="project" value="InterPro"/>
</dbReference>
<evidence type="ECO:0000256" key="13">
    <source>
        <dbReference type="SAM" id="Phobius"/>
    </source>
</evidence>
<dbReference type="PANTHER" id="PTHR39937:SF1">
    <property type="entry name" value="ATP SYNTHASE PROTEIN 8"/>
    <property type="match status" value="1"/>
</dbReference>
<keyword evidence="4 12" id="KW-0138">CF(0)</keyword>
<protein>
    <recommendedName>
        <fullName evidence="12">ATP synthase complex subunit 8</fullName>
    </recommendedName>
</protein>
<gene>
    <name evidence="14" type="primary">ATP8</name>
</gene>
<keyword evidence="9 12" id="KW-0496">Mitochondrion</keyword>
<dbReference type="InterPro" id="IPR050635">
    <property type="entry name" value="ATPase_protein_8"/>
</dbReference>
<evidence type="ECO:0000256" key="9">
    <source>
        <dbReference type="ARBA" id="ARBA00023128"/>
    </source>
</evidence>
<dbReference type="PANTHER" id="PTHR39937">
    <property type="entry name" value="ATP SYNTHASE PROTEIN 8"/>
    <property type="match status" value="1"/>
</dbReference>
<evidence type="ECO:0000256" key="4">
    <source>
        <dbReference type="ARBA" id="ARBA00022547"/>
    </source>
</evidence>
<evidence type="ECO:0000256" key="2">
    <source>
        <dbReference type="ARBA" id="ARBA00008892"/>
    </source>
</evidence>
<dbReference type="InterPro" id="IPR001421">
    <property type="entry name" value="ATP8_metazoa"/>
</dbReference>
<evidence type="ECO:0000256" key="10">
    <source>
        <dbReference type="ARBA" id="ARBA00023136"/>
    </source>
</evidence>
<evidence type="ECO:0000256" key="12">
    <source>
        <dbReference type="RuleBase" id="RU003661"/>
    </source>
</evidence>
<evidence type="ECO:0000256" key="1">
    <source>
        <dbReference type="ARBA" id="ARBA00004304"/>
    </source>
</evidence>
<organism evidence="14">
    <name type="scientific">Glaucidium brasilianum</name>
    <name type="common">Ferruginous pygmy-owl</name>
    <dbReference type="NCBI Taxonomy" id="78217"/>
    <lineage>
        <taxon>Eukaryota</taxon>
        <taxon>Metazoa</taxon>
        <taxon>Chordata</taxon>
        <taxon>Craniata</taxon>
        <taxon>Vertebrata</taxon>
        <taxon>Euteleostomi</taxon>
        <taxon>Archelosauria</taxon>
        <taxon>Archosauria</taxon>
        <taxon>Dinosauria</taxon>
        <taxon>Saurischia</taxon>
        <taxon>Theropoda</taxon>
        <taxon>Coelurosauria</taxon>
        <taxon>Aves</taxon>
        <taxon>Neognathae</taxon>
        <taxon>Neoaves</taxon>
        <taxon>Telluraves</taxon>
        <taxon>Strigiformes</taxon>
        <taxon>Strigidae</taxon>
        <taxon>Glaucidium</taxon>
    </lineage>
</organism>
<keyword evidence="8 12" id="KW-0406">Ion transport</keyword>
<feature type="transmembrane region" description="Helical" evidence="13">
    <location>
        <begin position="6"/>
        <end position="24"/>
    </location>
</feature>
<keyword evidence="11" id="KW-0066">ATP synthesis</keyword>
<reference evidence="14" key="1">
    <citation type="submission" date="2019-08" db="EMBL/GenBank/DDBJ databases">
        <title>Densely sampling genomes across the diversity of birds increases power of comparative genomics analyses.</title>
        <authorList>
            <consortium name="B10K project Consortium"/>
            <person name="Feng S."/>
            <person name="Stiller J."/>
            <person name="Andreu-Sanchez S."/>
            <person name="Margaryan A."/>
            <person name="Chen W."/>
            <person name="Paten B."/>
            <person name="Zhang G."/>
        </authorList>
    </citation>
    <scope>NUCLEOTIDE SEQUENCE</scope>
</reference>
<name>A0A7L8DCQ3_GLABR</name>
<keyword evidence="10 13" id="KW-0472">Membrane</keyword>